<proteinExistence type="predicted"/>
<feature type="transmembrane region" description="Helical" evidence="6">
    <location>
        <begin position="516"/>
        <end position="543"/>
    </location>
</feature>
<keyword evidence="2 6" id="KW-0812">Transmembrane</keyword>
<dbReference type="InterPro" id="IPR011701">
    <property type="entry name" value="MFS"/>
</dbReference>
<evidence type="ECO:0000256" key="6">
    <source>
        <dbReference type="SAM" id="Phobius"/>
    </source>
</evidence>
<dbReference type="InterPro" id="IPR020846">
    <property type="entry name" value="MFS_dom"/>
</dbReference>
<dbReference type="Gene3D" id="1.20.1250.20">
    <property type="entry name" value="MFS general substrate transporter like domains"/>
    <property type="match status" value="1"/>
</dbReference>
<sequence length="640" mass="69298">MTGVSGTIRDGRPGKTTTFKDEGPIQLERRPSRLTAALTHVRSTEVYPPQGKSEDEETPSGEMDESAEEKKVKEVVQVIDIEHVPVEDDPREWSDRKKNFVLGLMTMAVLGPLIAPFIYNPVIDEIKAELHASDTQIALSISMYILLQGLMPMFWAIVAEFTGRKTVYLMSYGIYTIGCLVGGRAKTIEVLIGMRCLQAVGSSAVTAVGAGSLADMYETHERGSKLGLFYGLPLMGPAVGPLIGGGLGKAFGWRSVLYFLTAFGGVALVMFCFFPDTYRKERSRVYQQALKKAHKRALHKAEKNGQSSPFPIPLTNVTLSIPTKPDRHALSPSENPAQSSGQPTVSNPALADSVDVEAQVDTRKNTVKVKRKWYRPWGRVDSTGESGIRPSLRDVNPFPTMWGIIKSPPMAVVLLSSGLQFASFYTITYTASITLAAAPYNYNPLYVGLVILSFGVGSMCGSLIGGRWSDMILKRLKRANGGVSNPEMRLKSTFIGMPTTIGGYLIYAWVAGTHSSVAGIAVALFISGFSLMIVYSSTLAYIVDANPGRSSPAVSINSVMRGGMACIWSQCAVPLRNAIGDGGLYTMFAGLLALSCAGLFAVGMYGDAWRSPDYRAPWRRNKTEDVGTGVKSSRAVMGQE</sequence>
<reference evidence="8 9" key="1">
    <citation type="submission" date="2016-06" db="EMBL/GenBank/DDBJ databases">
        <title>Evolution of pathogenesis and genome organization in the Tremellales.</title>
        <authorList>
            <person name="Cuomo C."/>
            <person name="Litvintseva A."/>
            <person name="Heitman J."/>
            <person name="Chen Y."/>
            <person name="Sun S."/>
            <person name="Springer D."/>
            <person name="Dromer F."/>
            <person name="Young S."/>
            <person name="Zeng Q."/>
            <person name="Chapman S."/>
            <person name="Gujja S."/>
            <person name="Saif S."/>
            <person name="Birren B."/>
        </authorList>
    </citation>
    <scope>NUCLEOTIDE SEQUENCE [LARGE SCALE GENOMIC DNA]</scope>
    <source>
        <strain evidence="8 9">ATCC 28783</strain>
    </source>
</reference>
<keyword evidence="4 6" id="KW-0472">Membrane</keyword>
<comment type="caution">
    <text evidence="8">The sequence shown here is derived from an EMBL/GenBank/DDBJ whole genome shotgun (WGS) entry which is preliminary data.</text>
</comment>
<keyword evidence="3 6" id="KW-1133">Transmembrane helix</keyword>
<dbReference type="InterPro" id="IPR036259">
    <property type="entry name" value="MFS_trans_sf"/>
</dbReference>
<dbReference type="GO" id="GO:0022857">
    <property type="term" value="F:transmembrane transporter activity"/>
    <property type="evidence" value="ECO:0007669"/>
    <property type="project" value="InterPro"/>
</dbReference>
<dbReference type="Proteomes" id="UP000289152">
    <property type="component" value="Unassembled WGS sequence"/>
</dbReference>
<feature type="domain" description="Major facilitator superfamily (MFS) profile" evidence="7">
    <location>
        <begin position="101"/>
        <end position="607"/>
    </location>
</feature>
<feature type="transmembrane region" description="Helical" evidence="6">
    <location>
        <begin position="226"/>
        <end position="244"/>
    </location>
</feature>
<comment type="subcellular location">
    <subcellularLocation>
        <location evidence="1">Membrane</location>
        <topology evidence="1">Multi-pass membrane protein</topology>
    </subcellularLocation>
</comment>
<feature type="transmembrane region" description="Helical" evidence="6">
    <location>
        <begin position="191"/>
        <end position="214"/>
    </location>
</feature>
<keyword evidence="9" id="KW-1185">Reference proteome</keyword>
<feature type="compositionally biased region" description="Acidic residues" evidence="5">
    <location>
        <begin position="54"/>
        <end position="67"/>
    </location>
</feature>
<accession>A0A4Q1BNC6</accession>
<evidence type="ECO:0000256" key="4">
    <source>
        <dbReference type="ARBA" id="ARBA00023136"/>
    </source>
</evidence>
<dbReference type="Pfam" id="PF07690">
    <property type="entry name" value="MFS_1"/>
    <property type="match status" value="1"/>
</dbReference>
<dbReference type="OrthoDB" id="2585655at2759"/>
<feature type="transmembrane region" description="Helical" evidence="6">
    <location>
        <begin position="584"/>
        <end position="605"/>
    </location>
</feature>
<protein>
    <recommendedName>
        <fullName evidence="7">Major facilitator superfamily (MFS) profile domain-containing protein</fullName>
    </recommendedName>
</protein>
<evidence type="ECO:0000259" key="7">
    <source>
        <dbReference type="PROSITE" id="PS50850"/>
    </source>
</evidence>
<name>A0A4Q1BNC6_TREME</name>
<feature type="transmembrane region" description="Helical" evidence="6">
    <location>
        <begin position="100"/>
        <end position="119"/>
    </location>
</feature>
<dbReference type="PROSITE" id="PS50850">
    <property type="entry name" value="MFS"/>
    <property type="match status" value="1"/>
</dbReference>
<organism evidence="8 9">
    <name type="scientific">Tremella mesenterica</name>
    <name type="common">Jelly fungus</name>
    <dbReference type="NCBI Taxonomy" id="5217"/>
    <lineage>
        <taxon>Eukaryota</taxon>
        <taxon>Fungi</taxon>
        <taxon>Dikarya</taxon>
        <taxon>Basidiomycota</taxon>
        <taxon>Agaricomycotina</taxon>
        <taxon>Tremellomycetes</taxon>
        <taxon>Tremellales</taxon>
        <taxon>Tremellaceae</taxon>
        <taxon>Tremella</taxon>
    </lineage>
</organism>
<evidence type="ECO:0000256" key="3">
    <source>
        <dbReference type="ARBA" id="ARBA00022989"/>
    </source>
</evidence>
<feature type="compositionally biased region" description="Basic and acidic residues" evidence="5">
    <location>
        <begin position="9"/>
        <end position="31"/>
    </location>
</feature>
<feature type="region of interest" description="Disordered" evidence="5">
    <location>
        <begin position="323"/>
        <end position="348"/>
    </location>
</feature>
<feature type="transmembrane region" description="Helical" evidence="6">
    <location>
        <begin position="490"/>
        <end position="510"/>
    </location>
</feature>
<dbReference type="SUPFAM" id="SSF103473">
    <property type="entry name" value="MFS general substrate transporter"/>
    <property type="match status" value="1"/>
</dbReference>
<dbReference type="PANTHER" id="PTHR23502:SF5">
    <property type="entry name" value="QUINIDINE RESISTANCE PROTEIN 3"/>
    <property type="match status" value="1"/>
</dbReference>
<evidence type="ECO:0000313" key="8">
    <source>
        <dbReference type="EMBL" id="RXK39344.1"/>
    </source>
</evidence>
<feature type="transmembrane region" description="Helical" evidence="6">
    <location>
        <begin position="411"/>
        <end position="433"/>
    </location>
</feature>
<dbReference type="AlphaFoldDB" id="A0A4Q1BNC6"/>
<feature type="transmembrane region" description="Helical" evidence="6">
    <location>
        <begin position="166"/>
        <end position="185"/>
    </location>
</feature>
<feature type="transmembrane region" description="Helical" evidence="6">
    <location>
        <begin position="256"/>
        <end position="274"/>
    </location>
</feature>
<evidence type="ECO:0000256" key="1">
    <source>
        <dbReference type="ARBA" id="ARBA00004141"/>
    </source>
</evidence>
<dbReference type="InParanoid" id="A0A4Q1BNC6"/>
<evidence type="ECO:0000256" key="2">
    <source>
        <dbReference type="ARBA" id="ARBA00022692"/>
    </source>
</evidence>
<feature type="transmembrane region" description="Helical" evidence="6">
    <location>
        <begin position="445"/>
        <end position="469"/>
    </location>
</feature>
<dbReference type="Gene3D" id="1.20.1720.10">
    <property type="entry name" value="Multidrug resistance protein D"/>
    <property type="match status" value="1"/>
</dbReference>
<evidence type="ECO:0000313" key="9">
    <source>
        <dbReference type="Proteomes" id="UP000289152"/>
    </source>
</evidence>
<dbReference type="EMBL" id="SDIL01000033">
    <property type="protein sequence ID" value="RXK39344.1"/>
    <property type="molecule type" value="Genomic_DNA"/>
</dbReference>
<dbReference type="GO" id="GO:0005886">
    <property type="term" value="C:plasma membrane"/>
    <property type="evidence" value="ECO:0007669"/>
    <property type="project" value="TreeGrafter"/>
</dbReference>
<feature type="transmembrane region" description="Helical" evidence="6">
    <location>
        <begin position="139"/>
        <end position="159"/>
    </location>
</feature>
<dbReference type="VEuPathDB" id="FungiDB:TREMEDRAFT_28934"/>
<gene>
    <name evidence="8" type="ORF">M231_03423</name>
</gene>
<evidence type="ECO:0000256" key="5">
    <source>
        <dbReference type="SAM" id="MobiDB-lite"/>
    </source>
</evidence>
<dbReference type="PANTHER" id="PTHR23502">
    <property type="entry name" value="MAJOR FACILITATOR SUPERFAMILY"/>
    <property type="match status" value="1"/>
</dbReference>
<feature type="compositionally biased region" description="Polar residues" evidence="5">
    <location>
        <begin position="332"/>
        <end position="347"/>
    </location>
</feature>
<feature type="region of interest" description="Disordered" evidence="5">
    <location>
        <begin position="1"/>
        <end position="69"/>
    </location>
</feature>